<dbReference type="EMBL" id="OFSM01000039">
    <property type="protein sequence ID" value="SOY32104.1"/>
    <property type="molecule type" value="Genomic_DNA"/>
</dbReference>
<dbReference type="OrthoDB" id="9788108at2"/>
<evidence type="ECO:0000256" key="7">
    <source>
        <dbReference type="RuleBase" id="RU363032"/>
    </source>
</evidence>
<dbReference type="PROSITE" id="PS50928">
    <property type="entry name" value="ABC_TM1"/>
    <property type="match status" value="1"/>
</dbReference>
<feature type="transmembrane region" description="Helical" evidence="7">
    <location>
        <begin position="73"/>
        <end position="94"/>
    </location>
</feature>
<sequence length="291" mass="34051">MTRKIKWKQNKMLPYMLLLISLAGFCFFYLIPFLLSFIYSVVDHPVNGKFCGMLNYQALFQNNYFLRGLKNTAWFMAVSIPLNMVLSLCVALVVRKIKVYSNYFSLIFLIPLAIPSATSAFFWENFFGLHGTLNRFLAIFHVEGIDWLESGYGMMVMVIIFIWKNIGYNMALFISGLSGIPKEYYECADVEGAGKFWKFRNITYVYLTPVTFLVLIMTFVNSFKVFKEIYIMTGEYPPESLYVLQHYINNMFLSLNYLKLVSATYVLTTVIVLFVFCIFRVERRFSENLHY</sequence>
<dbReference type="GO" id="GO:0055085">
    <property type="term" value="P:transmembrane transport"/>
    <property type="evidence" value="ECO:0007669"/>
    <property type="project" value="InterPro"/>
</dbReference>
<keyword evidence="4 7" id="KW-0812">Transmembrane</keyword>
<dbReference type="PANTHER" id="PTHR30193:SF37">
    <property type="entry name" value="INNER MEMBRANE ABC TRANSPORTER PERMEASE PROTEIN YCJO"/>
    <property type="match status" value="1"/>
</dbReference>
<feature type="transmembrane region" description="Helical" evidence="7">
    <location>
        <begin position="152"/>
        <end position="174"/>
    </location>
</feature>
<dbReference type="PANTHER" id="PTHR30193">
    <property type="entry name" value="ABC TRANSPORTER PERMEASE PROTEIN"/>
    <property type="match status" value="1"/>
</dbReference>
<dbReference type="SUPFAM" id="SSF161098">
    <property type="entry name" value="MetI-like"/>
    <property type="match status" value="1"/>
</dbReference>
<dbReference type="RefSeq" id="WP_103242073.1">
    <property type="nucleotide sequence ID" value="NZ_JANJZD010000043.1"/>
</dbReference>
<dbReference type="InterPro" id="IPR000515">
    <property type="entry name" value="MetI-like"/>
</dbReference>
<evidence type="ECO:0000256" key="2">
    <source>
        <dbReference type="ARBA" id="ARBA00022448"/>
    </source>
</evidence>
<evidence type="ECO:0000256" key="3">
    <source>
        <dbReference type="ARBA" id="ARBA00022475"/>
    </source>
</evidence>
<keyword evidence="3" id="KW-1003">Cell membrane</keyword>
<evidence type="ECO:0000313" key="10">
    <source>
        <dbReference type="Proteomes" id="UP000236311"/>
    </source>
</evidence>
<reference evidence="9 10" key="1">
    <citation type="submission" date="2018-01" db="EMBL/GenBank/DDBJ databases">
        <authorList>
            <person name="Gaut B.S."/>
            <person name="Morton B.R."/>
            <person name="Clegg M.T."/>
            <person name="Duvall M.R."/>
        </authorList>
    </citation>
    <scope>NUCLEOTIDE SEQUENCE [LARGE SCALE GENOMIC DNA]</scope>
    <source>
        <strain evidence="9">GP69</strain>
    </source>
</reference>
<dbReference type="Proteomes" id="UP000236311">
    <property type="component" value="Unassembled WGS sequence"/>
</dbReference>
<gene>
    <name evidence="9" type="primary">araP_2</name>
    <name evidence="9" type="ORF">AMURIS_04857</name>
</gene>
<evidence type="ECO:0000256" key="4">
    <source>
        <dbReference type="ARBA" id="ARBA00022692"/>
    </source>
</evidence>
<evidence type="ECO:0000256" key="6">
    <source>
        <dbReference type="ARBA" id="ARBA00023136"/>
    </source>
</evidence>
<dbReference type="GO" id="GO:0005886">
    <property type="term" value="C:plasma membrane"/>
    <property type="evidence" value="ECO:0007669"/>
    <property type="project" value="UniProtKB-SubCell"/>
</dbReference>
<dbReference type="InterPro" id="IPR035906">
    <property type="entry name" value="MetI-like_sf"/>
</dbReference>
<organism evidence="9 10">
    <name type="scientific">Acetatifactor muris</name>
    <dbReference type="NCBI Taxonomy" id="879566"/>
    <lineage>
        <taxon>Bacteria</taxon>
        <taxon>Bacillati</taxon>
        <taxon>Bacillota</taxon>
        <taxon>Clostridia</taxon>
        <taxon>Lachnospirales</taxon>
        <taxon>Lachnospiraceae</taxon>
        <taxon>Acetatifactor</taxon>
    </lineage>
</organism>
<feature type="transmembrane region" description="Helical" evidence="7">
    <location>
        <begin position="204"/>
        <end position="223"/>
    </location>
</feature>
<name>A0A2K4ZNP5_9FIRM</name>
<keyword evidence="5 7" id="KW-1133">Transmembrane helix</keyword>
<keyword evidence="6 7" id="KW-0472">Membrane</keyword>
<feature type="transmembrane region" description="Helical" evidence="7">
    <location>
        <begin position="103"/>
        <end position="123"/>
    </location>
</feature>
<evidence type="ECO:0000313" key="9">
    <source>
        <dbReference type="EMBL" id="SOY32104.1"/>
    </source>
</evidence>
<dbReference type="InterPro" id="IPR051393">
    <property type="entry name" value="ABC_transporter_permease"/>
</dbReference>
<proteinExistence type="inferred from homology"/>
<comment type="similarity">
    <text evidence="7">Belongs to the binding-protein-dependent transport system permease family.</text>
</comment>
<feature type="transmembrane region" description="Helical" evidence="7">
    <location>
        <begin position="260"/>
        <end position="281"/>
    </location>
</feature>
<comment type="subcellular location">
    <subcellularLocation>
        <location evidence="1 7">Cell membrane</location>
        <topology evidence="1 7">Multi-pass membrane protein</topology>
    </subcellularLocation>
</comment>
<evidence type="ECO:0000259" key="8">
    <source>
        <dbReference type="PROSITE" id="PS50928"/>
    </source>
</evidence>
<feature type="domain" description="ABC transmembrane type-1" evidence="8">
    <location>
        <begin position="69"/>
        <end position="279"/>
    </location>
</feature>
<feature type="transmembrane region" description="Helical" evidence="7">
    <location>
        <begin position="12"/>
        <end position="39"/>
    </location>
</feature>
<keyword evidence="2 7" id="KW-0813">Transport</keyword>
<dbReference type="Pfam" id="PF00528">
    <property type="entry name" value="BPD_transp_1"/>
    <property type="match status" value="1"/>
</dbReference>
<dbReference type="AlphaFoldDB" id="A0A2K4ZNP5"/>
<keyword evidence="10" id="KW-1185">Reference proteome</keyword>
<dbReference type="CDD" id="cd06261">
    <property type="entry name" value="TM_PBP2"/>
    <property type="match status" value="1"/>
</dbReference>
<protein>
    <submittedName>
        <fullName evidence="9">L-arabinose transport system permease protein AraP</fullName>
    </submittedName>
</protein>
<dbReference type="Gene3D" id="1.10.3720.10">
    <property type="entry name" value="MetI-like"/>
    <property type="match status" value="1"/>
</dbReference>
<evidence type="ECO:0000256" key="1">
    <source>
        <dbReference type="ARBA" id="ARBA00004651"/>
    </source>
</evidence>
<accession>A0A2K4ZNP5</accession>
<evidence type="ECO:0000256" key="5">
    <source>
        <dbReference type="ARBA" id="ARBA00022989"/>
    </source>
</evidence>